<dbReference type="Proteomes" id="UP001629244">
    <property type="component" value="Unassembled WGS sequence"/>
</dbReference>
<organism evidence="2 3">
    <name type="scientific">Sphingomonas plantiphila</name>
    <dbReference type="NCBI Taxonomy" id="3163295"/>
    <lineage>
        <taxon>Bacteria</taxon>
        <taxon>Pseudomonadati</taxon>
        <taxon>Pseudomonadota</taxon>
        <taxon>Alphaproteobacteria</taxon>
        <taxon>Sphingomonadales</taxon>
        <taxon>Sphingomonadaceae</taxon>
        <taxon>Sphingomonas</taxon>
    </lineage>
</organism>
<keyword evidence="3" id="KW-1185">Reference proteome</keyword>
<dbReference type="EMBL" id="JBELQC010000003">
    <property type="protein sequence ID" value="MFL9842693.1"/>
    <property type="molecule type" value="Genomic_DNA"/>
</dbReference>
<sequence length="129" mass="13109">MKTRAIPLGLGATRTIRDAALWLALLVALASSLLSGGMPRTTALGSAFNPATTSVVLKPIRPAPRVTAEVVRRDDGPAAGSDTTAAMGLAPARTEAVRPAHMRVAARASTPSLHPHAVLPGTPRGPPAA</sequence>
<accession>A0ABW8YRC8</accession>
<proteinExistence type="predicted"/>
<evidence type="ECO:0000256" key="1">
    <source>
        <dbReference type="SAM" id="MobiDB-lite"/>
    </source>
</evidence>
<dbReference type="RefSeq" id="WP_408080575.1">
    <property type="nucleotide sequence ID" value="NZ_JBELQC010000003.1"/>
</dbReference>
<evidence type="ECO:0000313" key="2">
    <source>
        <dbReference type="EMBL" id="MFL9842693.1"/>
    </source>
</evidence>
<protein>
    <recommendedName>
        <fullName evidence="4">Secreted protein</fullName>
    </recommendedName>
</protein>
<reference evidence="2 3" key="1">
    <citation type="submission" date="2024-06" db="EMBL/GenBank/DDBJ databases">
        <authorList>
            <person name="Kaempfer P."/>
            <person name="Viver T."/>
        </authorList>
    </citation>
    <scope>NUCLEOTIDE SEQUENCE [LARGE SCALE GENOMIC DNA]</scope>
    <source>
        <strain evidence="2 3">ST-64</strain>
    </source>
</reference>
<feature type="region of interest" description="Disordered" evidence="1">
    <location>
        <begin position="71"/>
        <end position="129"/>
    </location>
</feature>
<name>A0ABW8YRC8_9SPHN</name>
<evidence type="ECO:0000313" key="3">
    <source>
        <dbReference type="Proteomes" id="UP001629244"/>
    </source>
</evidence>
<evidence type="ECO:0008006" key="4">
    <source>
        <dbReference type="Google" id="ProtNLM"/>
    </source>
</evidence>
<comment type="caution">
    <text evidence="2">The sequence shown here is derived from an EMBL/GenBank/DDBJ whole genome shotgun (WGS) entry which is preliminary data.</text>
</comment>
<gene>
    <name evidence="2" type="ORF">ABS767_17110</name>
</gene>